<organism evidence="1 2">
    <name type="scientific">Diploptera punctata</name>
    <name type="common">Pacific beetle cockroach</name>
    <dbReference type="NCBI Taxonomy" id="6984"/>
    <lineage>
        <taxon>Eukaryota</taxon>
        <taxon>Metazoa</taxon>
        <taxon>Ecdysozoa</taxon>
        <taxon>Arthropoda</taxon>
        <taxon>Hexapoda</taxon>
        <taxon>Insecta</taxon>
        <taxon>Pterygota</taxon>
        <taxon>Neoptera</taxon>
        <taxon>Polyneoptera</taxon>
        <taxon>Dictyoptera</taxon>
        <taxon>Blattodea</taxon>
        <taxon>Blaberoidea</taxon>
        <taxon>Blaberidae</taxon>
        <taxon>Diplopterinae</taxon>
        <taxon>Diploptera</taxon>
    </lineage>
</organism>
<keyword evidence="2" id="KW-1185">Reference proteome</keyword>
<dbReference type="EMBL" id="JASPKZ010007251">
    <property type="protein sequence ID" value="KAJ9585726.1"/>
    <property type="molecule type" value="Genomic_DNA"/>
</dbReference>
<name>A0AAD7ZS74_DIPPU</name>
<gene>
    <name evidence="1" type="ORF">L9F63_002516</name>
</gene>
<protein>
    <submittedName>
        <fullName evidence="1">Uncharacterized protein</fullName>
    </submittedName>
</protein>
<dbReference type="Proteomes" id="UP001233999">
    <property type="component" value="Unassembled WGS sequence"/>
</dbReference>
<feature type="non-terminal residue" evidence="1">
    <location>
        <position position="1"/>
    </location>
</feature>
<evidence type="ECO:0000313" key="1">
    <source>
        <dbReference type="EMBL" id="KAJ9585726.1"/>
    </source>
</evidence>
<evidence type="ECO:0000313" key="2">
    <source>
        <dbReference type="Proteomes" id="UP001233999"/>
    </source>
</evidence>
<dbReference type="AlphaFoldDB" id="A0AAD7ZS74"/>
<proteinExistence type="predicted"/>
<accession>A0AAD7ZS74</accession>
<sequence length="54" mass="6355">EFFLLMGKNTVIHSDLKDQLLQIQVTGKKIEHLSFRIHFWSDARSVKTDIIEEV</sequence>
<comment type="caution">
    <text evidence="1">The sequence shown here is derived from an EMBL/GenBank/DDBJ whole genome shotgun (WGS) entry which is preliminary data.</text>
</comment>
<reference evidence="1" key="2">
    <citation type="submission" date="2023-05" db="EMBL/GenBank/DDBJ databases">
        <authorList>
            <person name="Fouks B."/>
        </authorList>
    </citation>
    <scope>NUCLEOTIDE SEQUENCE</scope>
    <source>
        <strain evidence="1">Stay&amp;Tobe</strain>
        <tissue evidence="1">Testes</tissue>
    </source>
</reference>
<feature type="non-terminal residue" evidence="1">
    <location>
        <position position="54"/>
    </location>
</feature>
<reference evidence="1" key="1">
    <citation type="journal article" date="2023" name="IScience">
        <title>Live-bearing cockroach genome reveals convergent evolutionary mechanisms linked to viviparity in insects and beyond.</title>
        <authorList>
            <person name="Fouks B."/>
            <person name="Harrison M.C."/>
            <person name="Mikhailova A.A."/>
            <person name="Marchal E."/>
            <person name="English S."/>
            <person name="Carruthers M."/>
            <person name="Jennings E.C."/>
            <person name="Chiamaka E.L."/>
            <person name="Frigard R.A."/>
            <person name="Pippel M."/>
            <person name="Attardo G.M."/>
            <person name="Benoit J.B."/>
            <person name="Bornberg-Bauer E."/>
            <person name="Tobe S.S."/>
        </authorList>
    </citation>
    <scope>NUCLEOTIDE SEQUENCE</scope>
    <source>
        <strain evidence="1">Stay&amp;Tobe</strain>
    </source>
</reference>